<dbReference type="InterPro" id="IPR036388">
    <property type="entry name" value="WH-like_DNA-bd_sf"/>
</dbReference>
<dbReference type="SUPFAM" id="SSF55781">
    <property type="entry name" value="GAF domain-like"/>
    <property type="match status" value="1"/>
</dbReference>
<dbReference type="Gene3D" id="3.30.450.40">
    <property type="match status" value="1"/>
</dbReference>
<organism evidence="7 8">
    <name type="scientific">Paenibacillus plantarum</name>
    <dbReference type="NCBI Taxonomy" id="2654975"/>
    <lineage>
        <taxon>Bacteria</taxon>
        <taxon>Bacillati</taxon>
        <taxon>Bacillota</taxon>
        <taxon>Bacilli</taxon>
        <taxon>Bacillales</taxon>
        <taxon>Paenibacillaceae</taxon>
        <taxon>Paenibacillus</taxon>
    </lineage>
</organism>
<dbReference type="InterPro" id="IPR050707">
    <property type="entry name" value="HTH_MetabolicPath_Reg"/>
</dbReference>
<name>A0ABX1XBV9_9BACL</name>
<evidence type="ECO:0000256" key="2">
    <source>
        <dbReference type="ARBA" id="ARBA00023125"/>
    </source>
</evidence>
<proteinExistence type="predicted"/>
<reference evidence="7 8" key="1">
    <citation type="submission" date="2019-10" db="EMBL/GenBank/DDBJ databases">
        <title>Description of Paenibacillus humi sp. nov.</title>
        <authorList>
            <person name="Carlier A."/>
            <person name="Qi S."/>
        </authorList>
    </citation>
    <scope>NUCLEOTIDE SEQUENCE [LARGE SCALE GENOMIC DNA]</scope>
    <source>
        <strain evidence="7 8">LMG 31461</strain>
    </source>
</reference>
<dbReference type="InterPro" id="IPR036390">
    <property type="entry name" value="WH_DNA-bd_sf"/>
</dbReference>
<evidence type="ECO:0000313" key="8">
    <source>
        <dbReference type="Proteomes" id="UP000653578"/>
    </source>
</evidence>
<feature type="region of interest" description="Disordered" evidence="4">
    <location>
        <begin position="1"/>
        <end position="23"/>
    </location>
</feature>
<protein>
    <submittedName>
        <fullName evidence="7">Helix-turn-helix domain-containing protein</fullName>
    </submittedName>
</protein>
<feature type="domain" description="IclR-ED" evidence="6">
    <location>
        <begin position="93"/>
        <end position="276"/>
    </location>
</feature>
<comment type="caution">
    <text evidence="7">The sequence shown here is derived from an EMBL/GenBank/DDBJ whole genome shotgun (WGS) entry which is preliminary data.</text>
</comment>
<dbReference type="Gene3D" id="1.10.10.10">
    <property type="entry name" value="Winged helix-like DNA-binding domain superfamily/Winged helix DNA-binding domain"/>
    <property type="match status" value="1"/>
</dbReference>
<dbReference type="SUPFAM" id="SSF46785">
    <property type="entry name" value="Winged helix' DNA-binding domain"/>
    <property type="match status" value="1"/>
</dbReference>
<dbReference type="PROSITE" id="PS51077">
    <property type="entry name" value="HTH_ICLR"/>
    <property type="match status" value="1"/>
</dbReference>
<keyword evidence="2" id="KW-0238">DNA-binding</keyword>
<keyword evidence="8" id="KW-1185">Reference proteome</keyword>
<dbReference type="PANTHER" id="PTHR30136">
    <property type="entry name" value="HELIX-TURN-HELIX TRANSCRIPTIONAL REGULATOR, ICLR FAMILY"/>
    <property type="match status" value="1"/>
</dbReference>
<sequence>MAVNSSSYLNKRRSSEIMSKDTGEKQERYTIQSIDKALDLIELLAEHGSLNLLELTDLLDQPKSSTYRIVLTLENRGFISRDDENGKYCLGYKQLMLTRGMLERNTLRSAALHEMKKLSEMYGDTINLGVLLEGEVLYVEILESTQPLRMTDTVGSKSPFHATAMGKAMAAFLPEEKVKELITLQGLPALTKNTIVSEAQFQLKLQQVREQGFALDDQEIVEGARCLAAPIFNMYGNVEGAVSMSGAMHRFADEVIPEMAESIKAAANRISRKLGYETLH</sequence>
<keyword evidence="3" id="KW-0804">Transcription</keyword>
<dbReference type="SMART" id="SM00346">
    <property type="entry name" value="HTH_ICLR"/>
    <property type="match status" value="1"/>
</dbReference>
<dbReference type="Proteomes" id="UP000653578">
    <property type="component" value="Unassembled WGS sequence"/>
</dbReference>
<dbReference type="EMBL" id="WHNY01000045">
    <property type="protein sequence ID" value="NOU65453.1"/>
    <property type="molecule type" value="Genomic_DNA"/>
</dbReference>
<evidence type="ECO:0000313" key="7">
    <source>
        <dbReference type="EMBL" id="NOU65453.1"/>
    </source>
</evidence>
<feature type="domain" description="HTH iclR-type" evidence="5">
    <location>
        <begin position="31"/>
        <end position="92"/>
    </location>
</feature>
<keyword evidence="1" id="KW-0805">Transcription regulation</keyword>
<dbReference type="PANTHER" id="PTHR30136:SF24">
    <property type="entry name" value="HTH-TYPE TRANSCRIPTIONAL REPRESSOR ALLR"/>
    <property type="match status" value="1"/>
</dbReference>
<gene>
    <name evidence="7" type="ORF">GC096_15570</name>
</gene>
<evidence type="ECO:0000256" key="1">
    <source>
        <dbReference type="ARBA" id="ARBA00023015"/>
    </source>
</evidence>
<dbReference type="Pfam" id="PF09339">
    <property type="entry name" value="HTH_IclR"/>
    <property type="match status" value="1"/>
</dbReference>
<evidence type="ECO:0000256" key="4">
    <source>
        <dbReference type="SAM" id="MobiDB-lite"/>
    </source>
</evidence>
<evidence type="ECO:0000256" key="3">
    <source>
        <dbReference type="ARBA" id="ARBA00023163"/>
    </source>
</evidence>
<evidence type="ECO:0000259" key="5">
    <source>
        <dbReference type="PROSITE" id="PS51077"/>
    </source>
</evidence>
<feature type="compositionally biased region" description="Basic and acidic residues" evidence="4">
    <location>
        <begin position="13"/>
        <end position="23"/>
    </location>
</feature>
<evidence type="ECO:0000259" key="6">
    <source>
        <dbReference type="PROSITE" id="PS51078"/>
    </source>
</evidence>
<dbReference type="InterPro" id="IPR029016">
    <property type="entry name" value="GAF-like_dom_sf"/>
</dbReference>
<accession>A0ABX1XBV9</accession>
<dbReference type="PROSITE" id="PS51078">
    <property type="entry name" value="ICLR_ED"/>
    <property type="match status" value="1"/>
</dbReference>
<dbReference type="InterPro" id="IPR005471">
    <property type="entry name" value="Tscrpt_reg_IclR_N"/>
</dbReference>
<dbReference type="InterPro" id="IPR014757">
    <property type="entry name" value="Tscrpt_reg_IclR_C"/>
</dbReference>
<dbReference type="Pfam" id="PF01614">
    <property type="entry name" value="IclR_C"/>
    <property type="match status" value="1"/>
</dbReference>